<sequence>MELTEVFGSGNLCLLYTHQTIFVPSYLFYFLFFCFLACVCVCVCCHVHVRISLSRTAYRLNFPFHALFTLFEDYQASAISTSPKVCRPCSPTSMYSWQHRA</sequence>
<accession>A0A8A1LJ80</accession>
<dbReference type="EMBL" id="CP069103">
    <property type="protein sequence ID" value="QSS52514.1"/>
    <property type="molecule type" value="Genomic_DNA"/>
</dbReference>
<evidence type="ECO:0000313" key="2">
    <source>
        <dbReference type="EMBL" id="QSS52514.1"/>
    </source>
</evidence>
<proteinExistence type="predicted"/>
<dbReference type="AlphaFoldDB" id="A0A8A1LJ80"/>
<keyword evidence="1" id="KW-0472">Membrane</keyword>
<evidence type="ECO:0000313" key="3">
    <source>
        <dbReference type="Proteomes" id="UP000663419"/>
    </source>
</evidence>
<organism evidence="2 3">
    <name type="scientific">Ajellomyces capsulatus (strain H88)</name>
    <name type="common">Darling's disease fungus</name>
    <name type="synonym">Histoplasma capsulatum</name>
    <dbReference type="NCBI Taxonomy" id="544711"/>
    <lineage>
        <taxon>Eukaryota</taxon>
        <taxon>Fungi</taxon>
        <taxon>Dikarya</taxon>
        <taxon>Ascomycota</taxon>
        <taxon>Pezizomycotina</taxon>
        <taxon>Eurotiomycetes</taxon>
        <taxon>Eurotiomycetidae</taxon>
        <taxon>Onygenales</taxon>
        <taxon>Ajellomycetaceae</taxon>
        <taxon>Histoplasma</taxon>
    </lineage>
</organism>
<name>A0A8A1LJ80_AJEC8</name>
<dbReference type="VEuPathDB" id="FungiDB:I7I53_08174"/>
<protein>
    <submittedName>
        <fullName evidence="2">Uncharacterized protein</fullName>
    </submittedName>
</protein>
<keyword evidence="1" id="KW-1133">Transmembrane helix</keyword>
<keyword evidence="1" id="KW-0812">Transmembrane</keyword>
<dbReference type="Proteomes" id="UP000663419">
    <property type="component" value="Chromosome 2"/>
</dbReference>
<gene>
    <name evidence="2" type="ORF">I7I53_08174</name>
</gene>
<feature type="transmembrane region" description="Helical" evidence="1">
    <location>
        <begin position="26"/>
        <end position="49"/>
    </location>
</feature>
<evidence type="ECO:0000256" key="1">
    <source>
        <dbReference type="SAM" id="Phobius"/>
    </source>
</evidence>
<reference evidence="2" key="1">
    <citation type="submission" date="2021-01" db="EMBL/GenBank/DDBJ databases">
        <title>Chromosome-level genome assembly of a human fungal pathogen reveals clustering of transcriptionally co-regulated genes.</title>
        <authorList>
            <person name="Voorhies M."/>
            <person name="Cohen S."/>
            <person name="Shea T.P."/>
            <person name="Petrus S."/>
            <person name="Munoz J.F."/>
            <person name="Poplawski S."/>
            <person name="Goldman W.E."/>
            <person name="Michael T."/>
            <person name="Cuomo C.A."/>
            <person name="Sil A."/>
            <person name="Beyhan S."/>
        </authorList>
    </citation>
    <scope>NUCLEOTIDE SEQUENCE</scope>
    <source>
        <strain evidence="2">H88</strain>
    </source>
</reference>